<evidence type="ECO:0000256" key="4">
    <source>
        <dbReference type="ARBA" id="ARBA00067972"/>
    </source>
</evidence>
<comment type="similarity">
    <text evidence="1">Belongs to the HyuE racemase family.</text>
</comment>
<dbReference type="AlphaFoldDB" id="A0AB39U7K9"/>
<accession>A0AB39U7K9</accession>
<sequence length="260" mass="27072">MKIKVINPNTTEAMTRSIEEAALLVAETGTTIEAVSPAMGPVSIESHYDEALASVGVLDEIRRGEAEGTDAYVIACFGDPGLDAARELTSAPVLGIAEAAFHAASFAGRSFGIVTTLSRTLGRARDLVDAYGFSKLCVSYAACEIPVLALEREPLACYRKLEAESKKVLAESGADSIVLGCAGMAGMCQRLSKALHVPVIDGVQAAVALSQALVRMNMHTSSVGEFALPPAKPVIGLLQAFTLDGADSLNNAESLDDADS</sequence>
<organism evidence="6">
    <name type="scientific">Bifidobacterium aquikefiricola</name>
    <dbReference type="NCBI Taxonomy" id="3059038"/>
    <lineage>
        <taxon>Bacteria</taxon>
        <taxon>Bacillati</taxon>
        <taxon>Actinomycetota</taxon>
        <taxon>Actinomycetes</taxon>
        <taxon>Bifidobacteriales</taxon>
        <taxon>Bifidobacteriaceae</taxon>
        <taxon>Bifidobacterium</taxon>
    </lineage>
</organism>
<dbReference type="RefSeq" id="WP_369344442.1">
    <property type="nucleotide sequence ID" value="NZ_CP129674.1"/>
</dbReference>
<dbReference type="InterPro" id="IPR015942">
    <property type="entry name" value="Asp/Glu/hydantoin_racemase"/>
</dbReference>
<evidence type="ECO:0000256" key="5">
    <source>
        <dbReference type="ARBA" id="ARBA00093199"/>
    </source>
</evidence>
<dbReference type="InterPro" id="IPR052186">
    <property type="entry name" value="Hydantoin_racemase-like"/>
</dbReference>
<dbReference type="GO" id="GO:0047661">
    <property type="term" value="F:amino-acid racemase activity"/>
    <property type="evidence" value="ECO:0007669"/>
    <property type="project" value="InterPro"/>
</dbReference>
<evidence type="ECO:0000256" key="1">
    <source>
        <dbReference type="ARBA" id="ARBA00038414"/>
    </source>
</evidence>
<comment type="catalytic activity">
    <reaction evidence="5">
        <text>D-5-benzylhydantoin = L-5-benzylhydantoin</text>
        <dbReference type="Rhea" id="RHEA:83991"/>
        <dbReference type="ChEBI" id="CHEBI:176864"/>
        <dbReference type="ChEBI" id="CHEBI:233540"/>
    </reaction>
</comment>
<dbReference type="FunFam" id="3.40.50.12500:FF:000001">
    <property type="entry name" value="Putative hydantoin racemase"/>
    <property type="match status" value="1"/>
</dbReference>
<gene>
    <name evidence="6" type="ORF">QN215_01830</name>
</gene>
<dbReference type="PANTHER" id="PTHR28047">
    <property type="entry name" value="PROTEIN DCG1"/>
    <property type="match status" value="1"/>
</dbReference>
<dbReference type="PANTHER" id="PTHR28047:SF5">
    <property type="entry name" value="PROTEIN DCG1"/>
    <property type="match status" value="1"/>
</dbReference>
<evidence type="ECO:0000256" key="3">
    <source>
        <dbReference type="ARBA" id="ARBA00066406"/>
    </source>
</evidence>
<protein>
    <recommendedName>
        <fullName evidence="4">Hydantoin racemase</fullName>
        <ecNumber evidence="3">5.1.99.5</ecNumber>
    </recommendedName>
</protein>
<dbReference type="Gene3D" id="3.40.50.12500">
    <property type="match status" value="1"/>
</dbReference>
<evidence type="ECO:0000256" key="2">
    <source>
        <dbReference type="ARBA" id="ARBA00051635"/>
    </source>
</evidence>
<dbReference type="Pfam" id="PF01177">
    <property type="entry name" value="Asp_Glu_race"/>
    <property type="match status" value="1"/>
</dbReference>
<reference evidence="6" key="1">
    <citation type="submission" date="2023-07" db="EMBL/GenBank/DDBJ databases">
        <title>Bifidobacterium aquikefiriaerophilum sp. nov. and Bifidobacterium eccum sp. nov., isolated from water kefir.</title>
        <authorList>
            <person name="Breselge S."/>
            <person name="Bellassi P."/>
            <person name="Barcenilla C."/>
            <person name="Alvarez-Ordonez A."/>
            <person name="Morelli L."/>
            <person name="Cotter P.D."/>
        </authorList>
    </citation>
    <scope>NUCLEOTIDE SEQUENCE</scope>
    <source>
        <strain evidence="6">WK041_4_12</strain>
    </source>
</reference>
<dbReference type="KEGG" id="baqk:QN215_01830"/>
<dbReference type="GO" id="GO:0036348">
    <property type="term" value="F:hydantoin racemase activity"/>
    <property type="evidence" value="ECO:0007669"/>
    <property type="project" value="UniProtKB-EC"/>
</dbReference>
<dbReference type="InterPro" id="IPR053714">
    <property type="entry name" value="Iso_Racemase_Enz_sf"/>
</dbReference>
<proteinExistence type="inferred from homology"/>
<evidence type="ECO:0000313" key="6">
    <source>
        <dbReference type="EMBL" id="XDS44896.1"/>
    </source>
</evidence>
<dbReference type="EMBL" id="CP129674">
    <property type="protein sequence ID" value="XDS44896.1"/>
    <property type="molecule type" value="Genomic_DNA"/>
</dbReference>
<dbReference type="EC" id="5.1.99.5" evidence="3"/>
<name>A0AB39U7K9_9BIFI</name>
<comment type="catalytic activity">
    <reaction evidence="2">
        <text>a D-5-monosubstituted hydantoin = a L-5-monosubstituted hydantoin</text>
        <dbReference type="Rhea" id="RHEA:46624"/>
        <dbReference type="ChEBI" id="CHEBI:86339"/>
        <dbReference type="ChEBI" id="CHEBI:86340"/>
        <dbReference type="EC" id="5.1.99.5"/>
    </reaction>
</comment>